<dbReference type="GO" id="GO:0009272">
    <property type="term" value="P:fungal-type cell wall biogenesis"/>
    <property type="evidence" value="ECO:0007669"/>
    <property type="project" value="TreeGrafter"/>
</dbReference>
<evidence type="ECO:0000256" key="12">
    <source>
        <dbReference type="SAM" id="SignalP"/>
    </source>
</evidence>
<dbReference type="EC" id="3.2.1.101" evidence="4 10"/>
<evidence type="ECO:0000256" key="1">
    <source>
        <dbReference type="ARBA" id="ARBA00001452"/>
    </source>
</evidence>
<evidence type="ECO:0000256" key="4">
    <source>
        <dbReference type="ARBA" id="ARBA00012350"/>
    </source>
</evidence>
<keyword evidence="5 12" id="KW-0732">Signal</keyword>
<dbReference type="GO" id="GO:0008496">
    <property type="term" value="F:mannan endo-1,6-alpha-mannosidase activity"/>
    <property type="evidence" value="ECO:0007669"/>
    <property type="project" value="UniProtKB-UniRule"/>
</dbReference>
<dbReference type="Gene3D" id="1.50.10.20">
    <property type="match status" value="1"/>
</dbReference>
<keyword evidence="11" id="KW-0812">Transmembrane</keyword>
<evidence type="ECO:0000256" key="11">
    <source>
        <dbReference type="SAM" id="Phobius"/>
    </source>
</evidence>
<evidence type="ECO:0000256" key="6">
    <source>
        <dbReference type="ARBA" id="ARBA00022801"/>
    </source>
</evidence>
<keyword evidence="7 11" id="KW-0472">Membrane</keyword>
<keyword evidence="8" id="KW-0325">Glycoprotein</keyword>
<dbReference type="PANTHER" id="PTHR12145">
    <property type="entry name" value="MANNAN ENDO-1,6-ALPHA-MANNOSIDASE DCW1"/>
    <property type="match status" value="1"/>
</dbReference>
<sequence>MRSLSLALVAGALSRSVVAQQFKLGTNDEILASAKLLAADMKAYYPGEEPGKTLGILPGPPADGKGDYYWYIAGAMFGTFVDYWHYTGDSTYNPMTMAALQYQSGELQNYEPRNWTLSLGNDDQAFWAMSALLAAETGFPDPPKDKPSWLDLASNAWNMQHGRWDMTTCNGGLHWQVPQTNGGYDYKNTVANAGYMNLGARLARYTGNNTYMDGAEMAWNWMWDHNLIDHDSWFVYDGVQSKACGDVVKQVFSANAGLLIEACAFLYNYTKDQKWGDRFDKLLAKFLEHNFPNNIAFETSCENNEICTTDQKCFKGYQHRWLAVASQLVEGSRDKIRAVLKTSINQGIKQCTGGASGRKCGMYWKKGVYVDPEQPGPNNSAPGTTGACETMNVFGAVSALLVDNAKMPLTVQSGGKGENPDAIAPKKTQVPITTASKAGAGIITILILGIGLAPFVWMITT</sequence>
<dbReference type="PIRSF" id="PIRSF016302">
    <property type="entry name" value="Man_a_manosd"/>
    <property type="match status" value="1"/>
</dbReference>
<feature type="transmembrane region" description="Helical" evidence="11">
    <location>
        <begin position="438"/>
        <end position="459"/>
    </location>
</feature>
<comment type="similarity">
    <text evidence="3 10">Belongs to the glycosyl hydrolase 76 family.</text>
</comment>
<evidence type="ECO:0000313" key="14">
    <source>
        <dbReference type="Proteomes" id="UP000039046"/>
    </source>
</evidence>
<keyword evidence="6 10" id="KW-0378">Hydrolase</keyword>
<evidence type="ECO:0000256" key="5">
    <source>
        <dbReference type="ARBA" id="ARBA00022729"/>
    </source>
</evidence>
<dbReference type="STRING" id="1531966.A0A0A1TQ36"/>
<evidence type="ECO:0000256" key="2">
    <source>
        <dbReference type="ARBA" id="ARBA00004308"/>
    </source>
</evidence>
<feature type="signal peptide" evidence="12">
    <location>
        <begin position="1"/>
        <end position="19"/>
    </location>
</feature>
<reference evidence="13 14" key="1">
    <citation type="journal article" date="2015" name="Genome Announc.">
        <title>Draft Genome Sequence and Gene Annotation of the Entomopathogenic Fungus Verticillium hemipterigenum.</title>
        <authorList>
            <person name="Horn F."/>
            <person name="Habel A."/>
            <person name="Scharf D.H."/>
            <person name="Dworschak J."/>
            <person name="Brakhage A.A."/>
            <person name="Guthke R."/>
            <person name="Hertweck C."/>
            <person name="Linde J."/>
        </authorList>
    </citation>
    <scope>NUCLEOTIDE SEQUENCE [LARGE SCALE GENOMIC DNA]</scope>
</reference>
<name>A0A0A1TQ36_9HYPO</name>
<dbReference type="HOGENOM" id="CLU_025694_1_1_1"/>
<dbReference type="InterPro" id="IPR014480">
    <property type="entry name" value="Mannan-1_6-alpha_mannosidase"/>
</dbReference>
<dbReference type="OrthoDB" id="9986677at2759"/>
<evidence type="ECO:0000313" key="13">
    <source>
        <dbReference type="EMBL" id="CEJ93703.1"/>
    </source>
</evidence>
<dbReference type="FunFam" id="1.50.10.20:FF:000006">
    <property type="entry name" value="Mannan endo-1,6-alpha-mannosidase"/>
    <property type="match status" value="1"/>
</dbReference>
<dbReference type="Proteomes" id="UP000039046">
    <property type="component" value="Unassembled WGS sequence"/>
</dbReference>
<dbReference type="GO" id="GO:0012505">
    <property type="term" value="C:endomembrane system"/>
    <property type="evidence" value="ECO:0007669"/>
    <property type="project" value="UniProtKB-SubCell"/>
</dbReference>
<accession>A0A0A1TQ36</accession>
<evidence type="ECO:0000256" key="8">
    <source>
        <dbReference type="ARBA" id="ARBA00023180"/>
    </source>
</evidence>
<dbReference type="PANTHER" id="PTHR12145:SF36">
    <property type="entry name" value="MANNAN ENDO-1,6-ALPHA-MANNOSIDASE DCW1"/>
    <property type="match status" value="1"/>
</dbReference>
<keyword evidence="9 10" id="KW-0326">Glycosidase</keyword>
<dbReference type="InterPro" id="IPR008928">
    <property type="entry name" value="6-hairpin_glycosidase_sf"/>
</dbReference>
<keyword evidence="11" id="KW-1133">Transmembrane helix</keyword>
<organism evidence="13 14">
    <name type="scientific">[Torrubiella] hemipterigena</name>
    <dbReference type="NCBI Taxonomy" id="1531966"/>
    <lineage>
        <taxon>Eukaryota</taxon>
        <taxon>Fungi</taxon>
        <taxon>Dikarya</taxon>
        <taxon>Ascomycota</taxon>
        <taxon>Pezizomycotina</taxon>
        <taxon>Sordariomycetes</taxon>
        <taxon>Hypocreomycetidae</taxon>
        <taxon>Hypocreales</taxon>
        <taxon>Clavicipitaceae</taxon>
        <taxon>Clavicipitaceae incertae sedis</taxon>
        <taxon>'Torrubiella' clade</taxon>
    </lineage>
</organism>
<keyword evidence="14" id="KW-1185">Reference proteome</keyword>
<evidence type="ECO:0000256" key="9">
    <source>
        <dbReference type="ARBA" id="ARBA00023295"/>
    </source>
</evidence>
<comment type="subcellular location">
    <subcellularLocation>
        <location evidence="2">Endomembrane system</location>
    </subcellularLocation>
</comment>
<comment type="catalytic activity">
    <reaction evidence="1 10">
        <text>Random hydrolysis of (1-&gt;6)-alpha-D-mannosidic linkages in unbranched (1-&gt;6)-mannans.</text>
        <dbReference type="EC" id="3.2.1.101"/>
    </reaction>
</comment>
<protein>
    <recommendedName>
        <fullName evidence="4 10">Mannan endo-1,6-alpha-mannosidase</fullName>
        <ecNumber evidence="4 10">3.2.1.101</ecNumber>
    </recommendedName>
</protein>
<evidence type="ECO:0000256" key="10">
    <source>
        <dbReference type="PIRNR" id="PIRNR016302"/>
    </source>
</evidence>
<dbReference type="GO" id="GO:0016052">
    <property type="term" value="P:carbohydrate catabolic process"/>
    <property type="evidence" value="ECO:0007669"/>
    <property type="project" value="InterPro"/>
</dbReference>
<dbReference type="EMBL" id="CDHN01000006">
    <property type="protein sequence ID" value="CEJ93703.1"/>
    <property type="molecule type" value="Genomic_DNA"/>
</dbReference>
<proteinExistence type="inferred from homology"/>
<dbReference type="Pfam" id="PF03663">
    <property type="entry name" value="Glyco_hydro_76"/>
    <property type="match status" value="1"/>
</dbReference>
<dbReference type="SUPFAM" id="SSF48208">
    <property type="entry name" value="Six-hairpin glycosidases"/>
    <property type="match status" value="1"/>
</dbReference>
<evidence type="ECO:0000256" key="7">
    <source>
        <dbReference type="ARBA" id="ARBA00023136"/>
    </source>
</evidence>
<gene>
    <name evidence="13" type="ORF">VHEMI09277</name>
</gene>
<dbReference type="AlphaFoldDB" id="A0A0A1TQ36"/>
<dbReference type="InterPro" id="IPR005198">
    <property type="entry name" value="Glyco_hydro_76"/>
</dbReference>
<evidence type="ECO:0000256" key="3">
    <source>
        <dbReference type="ARBA" id="ARBA00009699"/>
    </source>
</evidence>
<feature type="chain" id="PRO_5001979865" description="Mannan endo-1,6-alpha-mannosidase" evidence="12">
    <location>
        <begin position="20"/>
        <end position="461"/>
    </location>
</feature>